<feature type="transmembrane region" description="Helical" evidence="12">
    <location>
        <begin position="925"/>
        <end position="948"/>
    </location>
</feature>
<evidence type="ECO:0000256" key="8">
    <source>
        <dbReference type="ARBA" id="ARBA00022824"/>
    </source>
</evidence>
<dbReference type="InterPro" id="IPR002591">
    <property type="entry name" value="Phosphodiest/P_Trfase"/>
</dbReference>
<evidence type="ECO:0000259" key="13">
    <source>
        <dbReference type="Pfam" id="PF19316"/>
    </source>
</evidence>
<keyword evidence="7 12" id="KW-0812">Transmembrane</keyword>
<feature type="transmembrane region" description="Helical" evidence="12">
    <location>
        <begin position="533"/>
        <end position="556"/>
    </location>
</feature>
<organism evidence="14 15">
    <name type="scientific">Coemansia reversa (strain ATCC 12441 / NRRL 1564)</name>
    <dbReference type="NCBI Taxonomy" id="763665"/>
    <lineage>
        <taxon>Eukaryota</taxon>
        <taxon>Fungi</taxon>
        <taxon>Fungi incertae sedis</taxon>
        <taxon>Zoopagomycota</taxon>
        <taxon>Kickxellomycotina</taxon>
        <taxon>Kickxellomycetes</taxon>
        <taxon>Kickxellales</taxon>
        <taxon>Kickxellaceae</taxon>
        <taxon>Coemansia</taxon>
    </lineage>
</organism>
<dbReference type="OrthoDB" id="272139at2759"/>
<feature type="transmembrane region" description="Helical" evidence="12">
    <location>
        <begin position="7"/>
        <end position="25"/>
    </location>
</feature>
<evidence type="ECO:0000256" key="9">
    <source>
        <dbReference type="ARBA" id="ARBA00022989"/>
    </source>
</evidence>
<feature type="transmembrane region" description="Helical" evidence="12">
    <location>
        <begin position="652"/>
        <end position="671"/>
    </location>
</feature>
<name>A0A2G5BJZ0_COERN</name>
<dbReference type="GO" id="GO:0051267">
    <property type="term" value="F:CP2 mannose-ethanolamine phosphotransferase activity"/>
    <property type="evidence" value="ECO:0007669"/>
    <property type="project" value="TreeGrafter"/>
</dbReference>
<evidence type="ECO:0000256" key="2">
    <source>
        <dbReference type="ARBA" id="ARBA00004687"/>
    </source>
</evidence>
<accession>A0A2G5BJZ0</accession>
<feature type="domain" description="GPI ethanolamine phosphate transferase 2 C-terminal" evidence="13">
    <location>
        <begin position="493"/>
        <end position="938"/>
    </location>
</feature>
<keyword evidence="10 12" id="KW-0472">Membrane</keyword>
<keyword evidence="11" id="KW-0325">Glycoprotein</keyword>
<evidence type="ECO:0000256" key="4">
    <source>
        <dbReference type="ARBA" id="ARBA00020830"/>
    </source>
</evidence>
<dbReference type="EMBL" id="KZ303487">
    <property type="protein sequence ID" value="PIA19311.1"/>
    <property type="molecule type" value="Genomic_DNA"/>
</dbReference>
<evidence type="ECO:0000313" key="15">
    <source>
        <dbReference type="Proteomes" id="UP000242474"/>
    </source>
</evidence>
<dbReference type="InterPro" id="IPR039527">
    <property type="entry name" value="PIGG/GPI7"/>
</dbReference>
<feature type="transmembrane region" description="Helical" evidence="12">
    <location>
        <begin position="799"/>
        <end position="817"/>
    </location>
</feature>
<dbReference type="Gene3D" id="3.40.720.10">
    <property type="entry name" value="Alkaline Phosphatase, subunit A"/>
    <property type="match status" value="1"/>
</dbReference>
<evidence type="ECO:0000313" key="14">
    <source>
        <dbReference type="EMBL" id="PIA19311.1"/>
    </source>
</evidence>
<dbReference type="InterPro" id="IPR037674">
    <property type="entry name" value="PIG-G_N"/>
</dbReference>
<dbReference type="STRING" id="763665.A0A2G5BJZ0"/>
<comment type="subcellular location">
    <subcellularLocation>
        <location evidence="1 12">Endoplasmic reticulum membrane</location>
        <topology evidence="1 12">Multi-pass membrane protein</topology>
    </subcellularLocation>
</comment>
<dbReference type="UniPathway" id="UPA00196"/>
<comment type="function">
    <text evidence="12">Ethanolamine phosphate transferase involved in glycosylphosphatidylinositol-anchor biosynthesis. Transfers ethanolamine phosphate to the GPI second mannose.</text>
</comment>
<dbReference type="CDD" id="cd16024">
    <property type="entry name" value="GPI_EPT_2"/>
    <property type="match status" value="1"/>
</dbReference>
<evidence type="ECO:0000256" key="6">
    <source>
        <dbReference type="ARBA" id="ARBA00022679"/>
    </source>
</evidence>
<feature type="transmembrane region" description="Helical" evidence="12">
    <location>
        <begin position="837"/>
        <end position="859"/>
    </location>
</feature>
<dbReference type="PANTHER" id="PTHR23072:SF0">
    <property type="entry name" value="GPI ETHANOLAMINE PHOSPHATE TRANSFERASE 2"/>
    <property type="match status" value="1"/>
</dbReference>
<dbReference type="SUPFAM" id="SSF53649">
    <property type="entry name" value="Alkaline phosphatase-like"/>
    <property type="match status" value="1"/>
</dbReference>
<feature type="transmembrane region" description="Helical" evidence="12">
    <location>
        <begin position="562"/>
        <end position="582"/>
    </location>
</feature>
<gene>
    <name evidence="14" type="ORF">COEREDRAFT_5824</name>
</gene>
<evidence type="ECO:0000256" key="1">
    <source>
        <dbReference type="ARBA" id="ARBA00004477"/>
    </source>
</evidence>
<evidence type="ECO:0000256" key="5">
    <source>
        <dbReference type="ARBA" id="ARBA00022502"/>
    </source>
</evidence>
<comment type="pathway">
    <text evidence="2 12">Glycolipid biosynthesis; glycosylphosphatidylinositol-anchor biosynthesis.</text>
</comment>
<feature type="transmembrane region" description="Helical" evidence="12">
    <location>
        <begin position="499"/>
        <end position="521"/>
    </location>
</feature>
<comment type="similarity">
    <text evidence="3 12">Belongs to the PIGG/PIGN/PIGO family. PIGG subfamily.</text>
</comment>
<protein>
    <recommendedName>
        <fullName evidence="4 12">GPI ethanolamine phosphate transferase 2</fullName>
    </recommendedName>
</protein>
<evidence type="ECO:0000256" key="10">
    <source>
        <dbReference type="ARBA" id="ARBA00023136"/>
    </source>
</evidence>
<dbReference type="InterPro" id="IPR017850">
    <property type="entry name" value="Alkaline_phosphatase_core_sf"/>
</dbReference>
<feature type="transmembrane region" description="Helical" evidence="12">
    <location>
        <begin position="621"/>
        <end position="640"/>
    </location>
</feature>
<proteinExistence type="inferred from homology"/>
<feature type="transmembrane region" description="Helical" evidence="12">
    <location>
        <begin position="880"/>
        <end position="905"/>
    </location>
</feature>
<dbReference type="Pfam" id="PF19316">
    <property type="entry name" value="PIGO_PIGG"/>
    <property type="match status" value="1"/>
</dbReference>
<evidence type="ECO:0000256" key="11">
    <source>
        <dbReference type="ARBA" id="ARBA00023180"/>
    </source>
</evidence>
<keyword evidence="9 12" id="KW-1133">Transmembrane helix</keyword>
<evidence type="ECO:0000256" key="3">
    <source>
        <dbReference type="ARBA" id="ARBA00005315"/>
    </source>
</evidence>
<dbReference type="InterPro" id="IPR045687">
    <property type="entry name" value="PIGG/GPI7_C"/>
</dbReference>
<dbReference type="PANTHER" id="PTHR23072">
    <property type="entry name" value="PHOSPHATIDYLINOSITOL GLYCAN-RELATED"/>
    <property type="match status" value="1"/>
</dbReference>
<reference evidence="14 15" key="1">
    <citation type="journal article" date="2015" name="Genome Biol. Evol.">
        <title>Phylogenomic analyses indicate that early fungi evolved digesting cell walls of algal ancestors of land plants.</title>
        <authorList>
            <person name="Chang Y."/>
            <person name="Wang S."/>
            <person name="Sekimoto S."/>
            <person name="Aerts A.L."/>
            <person name="Choi C."/>
            <person name="Clum A."/>
            <person name="LaButti K.M."/>
            <person name="Lindquist E.A."/>
            <person name="Yee Ngan C."/>
            <person name="Ohm R.A."/>
            <person name="Salamov A.A."/>
            <person name="Grigoriev I.V."/>
            <person name="Spatafora J.W."/>
            <person name="Berbee M.L."/>
        </authorList>
    </citation>
    <scope>NUCLEOTIDE SEQUENCE [LARGE SCALE GENOMIC DNA]</scope>
    <source>
        <strain evidence="14 15">NRRL 1564</strain>
    </source>
</reference>
<dbReference type="GO" id="GO:0006506">
    <property type="term" value="P:GPI anchor biosynthetic process"/>
    <property type="evidence" value="ECO:0007669"/>
    <property type="project" value="UniProtKB-UniPathway"/>
</dbReference>
<evidence type="ECO:0000256" key="7">
    <source>
        <dbReference type="ARBA" id="ARBA00022692"/>
    </source>
</evidence>
<evidence type="ECO:0000256" key="12">
    <source>
        <dbReference type="RuleBase" id="RU367106"/>
    </source>
</evidence>
<keyword evidence="15" id="KW-1185">Reference proteome</keyword>
<sequence>MQGRWRYLVVLAGLLAMELVGLGLFSKGFFPYKKSIPGFASPVDRPVDMRRIVQEAQAGSVDMAPIGQEEKAQKATAQYGRLVLMVVDALRNDFVFGNESAMAYTQSLLRTGQAVGFTARAQAPTVTLPRIKALMTGTVPGFLDAVLNIAESDSSASLQHQDNLLWQLKTHGDKRINMFGDDTWLRLFPGLFDRTDGTSSFMVTDTVEVDVNVTRNVRPELERDGWGVTVLHYLGLDHIGHLAGPRSALMAPKQREMDAVVEDIHAIIRQQDARRQELDAAAKPTLLVLLGDHAMNELGNHGGNSQLETSTVLVFVGQGAAAQKAEQETAQDMAQGTEKDDRGRNALSTLLKKEVAQVNLVPTLALLFGVPIPKNSVGVPLSELLAECADTERLYLLQTAATQLFGVVRANDATVAAVDAREVARGRSQYAAARNCAHLSADSSLALQCMFEVALTEHARAASTSGGNASDAAERAYYAFMEQASTQLSQAFSGYDVRAMGAGLGVLGLAVAGLAALYQGAGEGLVHIKSRRLVVRMAAAVLWATYLVSVLSSSLVEEEHQFWYFWVQTLFALHMATSGGAWRTLAQMAVFRVVRAWNQTGQQWAGEPGDVRQLLSAPQHVHLLWLLAAATVVLVSASAFRRHWHSRATLWPRLWCVLVSYGSLCAFAYHAERVQACQSLGGLVGRLCAAACSLVPAEVAHMAQTVYLTTLLQVVVSGVTIFKARPDAVAAVHMATSDALVGIMPLLLLLSRPQNFALFALFLAMRALLSPPSQDAAAHDFREGVELHQQFALLRPPRMLILLSLVHASFFALGNSNSLASLDLSNAYAGVSRYSEAAVGLLLFVANWAAPLWWALATLADVAAHAHVHRVTPQTLARRLAGLTAAAHLWQATALLAISVVATLMRSHLFVWSVFSPRYLYQIAWFVPFYLICGTFVPILWLSAVVLLNRCKGNALSVLA</sequence>
<dbReference type="AlphaFoldDB" id="A0A2G5BJZ0"/>
<dbReference type="Proteomes" id="UP000242474">
    <property type="component" value="Unassembled WGS sequence"/>
</dbReference>
<keyword evidence="8 12" id="KW-0256">Endoplasmic reticulum</keyword>
<dbReference type="GO" id="GO:0005789">
    <property type="term" value="C:endoplasmic reticulum membrane"/>
    <property type="evidence" value="ECO:0007669"/>
    <property type="project" value="UniProtKB-SubCell"/>
</dbReference>
<keyword evidence="6 12" id="KW-0808">Transferase</keyword>
<dbReference type="Pfam" id="PF01663">
    <property type="entry name" value="Phosphodiest"/>
    <property type="match status" value="1"/>
</dbReference>
<keyword evidence="5 12" id="KW-0337">GPI-anchor biosynthesis</keyword>